<protein>
    <submittedName>
        <fullName evidence="2">40336_t:CDS:1</fullName>
    </submittedName>
</protein>
<accession>A0ABN7UIX4</accession>
<feature type="compositionally biased region" description="Low complexity" evidence="1">
    <location>
        <begin position="14"/>
        <end position="36"/>
    </location>
</feature>
<dbReference type="EMBL" id="CAJVQB010003111">
    <property type="protein sequence ID" value="CAG8597960.1"/>
    <property type="molecule type" value="Genomic_DNA"/>
</dbReference>
<evidence type="ECO:0000313" key="2">
    <source>
        <dbReference type="EMBL" id="CAG8597960.1"/>
    </source>
</evidence>
<feature type="region of interest" description="Disordered" evidence="1">
    <location>
        <begin position="1"/>
        <end position="36"/>
    </location>
</feature>
<evidence type="ECO:0000313" key="3">
    <source>
        <dbReference type="Proteomes" id="UP000789901"/>
    </source>
</evidence>
<name>A0ABN7UIX4_GIGMA</name>
<feature type="compositionally biased region" description="Polar residues" evidence="1">
    <location>
        <begin position="1"/>
        <end position="13"/>
    </location>
</feature>
<evidence type="ECO:0000256" key="1">
    <source>
        <dbReference type="SAM" id="MobiDB-lite"/>
    </source>
</evidence>
<sequence length="131" mass="15249">MSAKTSKVTETSQTGKTSRTSKTPKTSQVSEVSQVPQVKTEINEVWVLSVFHSPYKNDFTLKHRCYASEKDARKAMKEQAMKLYMKPIIQEETSKYFKEYESEIHYGESPGESDYRREFGFCRVECLQIQK</sequence>
<organism evidence="2 3">
    <name type="scientific">Gigaspora margarita</name>
    <dbReference type="NCBI Taxonomy" id="4874"/>
    <lineage>
        <taxon>Eukaryota</taxon>
        <taxon>Fungi</taxon>
        <taxon>Fungi incertae sedis</taxon>
        <taxon>Mucoromycota</taxon>
        <taxon>Glomeromycotina</taxon>
        <taxon>Glomeromycetes</taxon>
        <taxon>Diversisporales</taxon>
        <taxon>Gigasporaceae</taxon>
        <taxon>Gigaspora</taxon>
    </lineage>
</organism>
<comment type="caution">
    <text evidence="2">The sequence shown here is derived from an EMBL/GenBank/DDBJ whole genome shotgun (WGS) entry which is preliminary data.</text>
</comment>
<reference evidence="2 3" key="1">
    <citation type="submission" date="2021-06" db="EMBL/GenBank/DDBJ databases">
        <authorList>
            <person name="Kallberg Y."/>
            <person name="Tangrot J."/>
            <person name="Rosling A."/>
        </authorList>
    </citation>
    <scope>NUCLEOTIDE SEQUENCE [LARGE SCALE GENOMIC DNA]</scope>
    <source>
        <strain evidence="2 3">120-4 pot B 10/14</strain>
    </source>
</reference>
<proteinExistence type="predicted"/>
<keyword evidence="3" id="KW-1185">Reference proteome</keyword>
<dbReference type="Proteomes" id="UP000789901">
    <property type="component" value="Unassembled WGS sequence"/>
</dbReference>
<gene>
    <name evidence="2" type="ORF">GMARGA_LOCUS6738</name>
</gene>